<organism evidence="3 4">
    <name type="scientific">Desulfobacter latus</name>
    <dbReference type="NCBI Taxonomy" id="2292"/>
    <lineage>
        <taxon>Bacteria</taxon>
        <taxon>Pseudomonadati</taxon>
        <taxon>Thermodesulfobacteriota</taxon>
        <taxon>Desulfobacteria</taxon>
        <taxon>Desulfobacterales</taxon>
        <taxon>Desulfobacteraceae</taxon>
        <taxon>Desulfobacter</taxon>
    </lineage>
</organism>
<gene>
    <name evidence="3" type="ORF">HXW94_02190</name>
</gene>
<dbReference type="AlphaFoldDB" id="A0A850SYN1"/>
<keyword evidence="1" id="KW-0472">Membrane</keyword>
<dbReference type="EMBL" id="JACADJ010000005">
    <property type="protein sequence ID" value="NWH03811.1"/>
    <property type="molecule type" value="Genomic_DNA"/>
</dbReference>
<evidence type="ECO:0000313" key="3">
    <source>
        <dbReference type="EMBL" id="NWH03811.1"/>
    </source>
</evidence>
<protein>
    <submittedName>
        <fullName evidence="3">GIY-YIG nuclease family protein</fullName>
    </submittedName>
</protein>
<evidence type="ECO:0000256" key="1">
    <source>
        <dbReference type="SAM" id="Phobius"/>
    </source>
</evidence>
<name>A0A850SYN1_9BACT</name>
<feature type="transmembrane region" description="Helical" evidence="1">
    <location>
        <begin position="226"/>
        <end position="250"/>
    </location>
</feature>
<comment type="caution">
    <text evidence="3">The sequence shown here is derived from an EMBL/GenBank/DDBJ whole genome shotgun (WGS) entry which is preliminary data.</text>
</comment>
<accession>A0A850SYN1</accession>
<reference evidence="3 4" key="1">
    <citation type="submission" date="2020-06" db="EMBL/GenBank/DDBJ databases">
        <title>High-quality draft genome of sulfate reducer Desulfobacter latus type strain AcrS2 isolated from marine sediment.</title>
        <authorList>
            <person name="Hoppe M."/>
            <person name="Larsen C.K."/>
            <person name="Marshall I.P.G."/>
            <person name="Schramm A."/>
            <person name="Marietou A.G."/>
        </authorList>
    </citation>
    <scope>NUCLEOTIDE SEQUENCE [LARGE SCALE GENOMIC DNA]</scope>
    <source>
        <strain evidence="3 4">AcRS2</strain>
    </source>
</reference>
<dbReference type="InterPro" id="IPR018306">
    <property type="entry name" value="Phage_T5_Orf172_DNA-bd"/>
</dbReference>
<proteinExistence type="predicted"/>
<dbReference type="RefSeq" id="WP_178365270.1">
    <property type="nucleotide sequence ID" value="NZ_JACADJ010000005.1"/>
</dbReference>
<dbReference type="Proteomes" id="UP000553343">
    <property type="component" value="Unassembled WGS sequence"/>
</dbReference>
<dbReference type="SMART" id="SM00974">
    <property type="entry name" value="T5orf172"/>
    <property type="match status" value="1"/>
</dbReference>
<keyword evidence="1" id="KW-1133">Transmembrane helix</keyword>
<dbReference type="Pfam" id="PF10544">
    <property type="entry name" value="T5orf172"/>
    <property type="match status" value="1"/>
</dbReference>
<keyword evidence="4" id="KW-1185">Reference proteome</keyword>
<keyword evidence="1" id="KW-0812">Transmembrane</keyword>
<sequence>MSKPGYVYILSNDAYQEDYYKIGMTSRSPSTRAFELYNKNTAVPGKFSVEFSIKVSDCALAERQIHSQLSTYRVNNYREFFKVPIFKARQVIIKVCEKIDQPRQKNAVKEVKSNSSGASFYRSKELNEQYIKDQVEQKRKLRLAAEQPNPTHAESLPKHVHNILKTFQVKNRNEAFQDKREVKECYYCKKYFQKKEGYLHPTGKFVCNKCEHSIVEPPDNMDSNGIVYAGFILFSLFSLFIFMLVLLGLIG</sequence>
<evidence type="ECO:0000259" key="2">
    <source>
        <dbReference type="SMART" id="SM00974"/>
    </source>
</evidence>
<feature type="domain" description="Bacteriophage T5 Orf172 DNA-binding" evidence="2">
    <location>
        <begin position="14"/>
        <end position="95"/>
    </location>
</feature>
<evidence type="ECO:0000313" key="4">
    <source>
        <dbReference type="Proteomes" id="UP000553343"/>
    </source>
</evidence>